<evidence type="ECO:0000313" key="2">
    <source>
        <dbReference type="EMBL" id="SVC72521.1"/>
    </source>
</evidence>
<feature type="compositionally biased region" description="Basic and acidic residues" evidence="1">
    <location>
        <begin position="1"/>
        <end position="20"/>
    </location>
</feature>
<proteinExistence type="predicted"/>
<reference evidence="2" key="1">
    <citation type="submission" date="2018-05" db="EMBL/GenBank/DDBJ databases">
        <authorList>
            <person name="Lanie J.A."/>
            <person name="Ng W.-L."/>
            <person name="Kazmierczak K.M."/>
            <person name="Andrzejewski T.M."/>
            <person name="Davidsen T.M."/>
            <person name="Wayne K.J."/>
            <person name="Tettelin H."/>
            <person name="Glass J.I."/>
            <person name="Rusch D."/>
            <person name="Podicherti R."/>
            <person name="Tsui H.-C.T."/>
            <person name="Winkler M.E."/>
        </authorList>
    </citation>
    <scope>NUCLEOTIDE SEQUENCE</scope>
</reference>
<name>A0A382PKS4_9ZZZZ</name>
<sequence length="31" mass="3761">DEDDDHYHVNQRDLPNEKTGGDVVTEYWERK</sequence>
<evidence type="ECO:0000256" key="1">
    <source>
        <dbReference type="SAM" id="MobiDB-lite"/>
    </source>
</evidence>
<accession>A0A382PKS4</accession>
<organism evidence="2">
    <name type="scientific">marine metagenome</name>
    <dbReference type="NCBI Taxonomy" id="408172"/>
    <lineage>
        <taxon>unclassified sequences</taxon>
        <taxon>metagenomes</taxon>
        <taxon>ecological metagenomes</taxon>
    </lineage>
</organism>
<feature type="non-terminal residue" evidence="2">
    <location>
        <position position="1"/>
    </location>
</feature>
<feature type="region of interest" description="Disordered" evidence="1">
    <location>
        <begin position="1"/>
        <end position="21"/>
    </location>
</feature>
<dbReference type="AlphaFoldDB" id="A0A382PKS4"/>
<protein>
    <submittedName>
        <fullName evidence="2">Uncharacterized protein</fullName>
    </submittedName>
</protein>
<gene>
    <name evidence="2" type="ORF">METZ01_LOCUS325375</name>
</gene>
<dbReference type="EMBL" id="UINC01107274">
    <property type="protein sequence ID" value="SVC72521.1"/>
    <property type="molecule type" value="Genomic_DNA"/>
</dbReference>